<organism evidence="2 3">
    <name type="scientific">Brachionus plicatilis</name>
    <name type="common">Marine rotifer</name>
    <name type="synonym">Brachionus muelleri</name>
    <dbReference type="NCBI Taxonomy" id="10195"/>
    <lineage>
        <taxon>Eukaryota</taxon>
        <taxon>Metazoa</taxon>
        <taxon>Spiralia</taxon>
        <taxon>Gnathifera</taxon>
        <taxon>Rotifera</taxon>
        <taxon>Eurotatoria</taxon>
        <taxon>Monogononta</taxon>
        <taxon>Pseudotrocha</taxon>
        <taxon>Ploima</taxon>
        <taxon>Brachionidae</taxon>
        <taxon>Brachionus</taxon>
    </lineage>
</organism>
<evidence type="ECO:0000313" key="3">
    <source>
        <dbReference type="Proteomes" id="UP000276133"/>
    </source>
</evidence>
<sequence>MNFVKKKNLNFLVYFNNFQHFLAIICYLPKKPYIFQDSSVAFNVVHNFENNFVFFLDVLLNPLLFVRHLYAMSFKIRGNQILAEDYKAICFKYTMNEIENFIESNSRKALNQSSSPDLNNNTTLNPRTSKSDVDRLKFEDNISVNAGLLSSDSESDNHSNSSSLNVYCMQTKVNGKTINFTDVPAPYKLGDFMYLKNDQKNSEAQKLDNSMANMKLDVKKRHELSQDSPNKSPETSAKHSFQIHQSRPDLTQYDFYTREKDELMSFVCHGKEADIEDADYQEVYELKPSKSPNQDIMMELVFHLNNDYISCFSLIKDDLLLVASEKGDFHLVRPLKDKWDFSRFTLRPKFNGNDAQHYKMGLKTLIDMCFDAKGNLILLNRWKFKQEDPNQEDVFKYTVELYSFNHKITETIIYIKTLCCFSNSESVKLPPTPTEKQHFINPVNTSNLTANDSNLSKADRPPIFTRVYNDEKNGCIILIDSTNSKIYWFKKTTGSKKRCLKSQDNSLKDPRALALSYDEKESETIYISSSSGLVAFNKNFTIKHDALNCIQDIYYDQFEKCLLFVDRRVLYGGRISQKNQKASQEQQSANTDLRYRRLHSNLDASKANFSRLTSSKNYVFILSDEKKNFKSNI</sequence>
<reference evidence="2 3" key="1">
    <citation type="journal article" date="2018" name="Sci. Rep.">
        <title>Genomic signatures of local adaptation to the degree of environmental predictability in rotifers.</title>
        <authorList>
            <person name="Franch-Gras L."/>
            <person name="Hahn C."/>
            <person name="Garcia-Roger E.M."/>
            <person name="Carmona M.J."/>
            <person name="Serra M."/>
            <person name="Gomez A."/>
        </authorList>
    </citation>
    <scope>NUCLEOTIDE SEQUENCE [LARGE SCALE GENOMIC DNA]</scope>
    <source>
        <strain evidence="2">HYR1</strain>
    </source>
</reference>
<accession>A0A3M7QHU0</accession>
<dbReference type="AlphaFoldDB" id="A0A3M7QHU0"/>
<feature type="compositionally biased region" description="Polar residues" evidence="1">
    <location>
        <begin position="226"/>
        <end position="243"/>
    </location>
</feature>
<dbReference type="Proteomes" id="UP000276133">
    <property type="component" value="Unassembled WGS sequence"/>
</dbReference>
<comment type="caution">
    <text evidence="2">The sequence shown here is derived from an EMBL/GenBank/DDBJ whole genome shotgun (WGS) entry which is preliminary data.</text>
</comment>
<feature type="region of interest" description="Disordered" evidence="1">
    <location>
        <begin position="221"/>
        <end position="243"/>
    </location>
</feature>
<feature type="compositionally biased region" description="Polar residues" evidence="1">
    <location>
        <begin position="110"/>
        <end position="128"/>
    </location>
</feature>
<evidence type="ECO:0000313" key="2">
    <source>
        <dbReference type="EMBL" id="RNA10920.1"/>
    </source>
</evidence>
<keyword evidence="3" id="KW-1185">Reference proteome</keyword>
<evidence type="ECO:0000256" key="1">
    <source>
        <dbReference type="SAM" id="MobiDB-lite"/>
    </source>
</evidence>
<gene>
    <name evidence="2" type="ORF">BpHYR1_043331</name>
</gene>
<dbReference type="EMBL" id="REGN01006095">
    <property type="protein sequence ID" value="RNA10920.1"/>
    <property type="molecule type" value="Genomic_DNA"/>
</dbReference>
<proteinExistence type="predicted"/>
<name>A0A3M7QHU0_BRAPC</name>
<protein>
    <submittedName>
        <fullName evidence="2">Uncharacterized protein</fullName>
    </submittedName>
</protein>
<feature type="region of interest" description="Disordered" evidence="1">
    <location>
        <begin position="110"/>
        <end position="130"/>
    </location>
</feature>